<organism evidence="4">
    <name type="scientific">Magallana gigas</name>
    <name type="common">Pacific oyster</name>
    <name type="synonym">Crassostrea gigas</name>
    <dbReference type="NCBI Taxonomy" id="29159"/>
    <lineage>
        <taxon>Eukaryota</taxon>
        <taxon>Metazoa</taxon>
        <taxon>Spiralia</taxon>
        <taxon>Lophotrochozoa</taxon>
        <taxon>Mollusca</taxon>
        <taxon>Bivalvia</taxon>
        <taxon>Autobranchia</taxon>
        <taxon>Pteriomorphia</taxon>
        <taxon>Ostreida</taxon>
        <taxon>Ostreoidea</taxon>
        <taxon>Ostreidae</taxon>
        <taxon>Magallana</taxon>
    </lineage>
</organism>
<feature type="transmembrane region" description="Helical" evidence="2">
    <location>
        <begin position="467"/>
        <end position="492"/>
    </location>
</feature>
<feature type="compositionally biased region" description="Polar residues" evidence="1">
    <location>
        <begin position="375"/>
        <end position="390"/>
    </location>
</feature>
<gene>
    <name evidence="4" type="ORF">CGI_10017475</name>
</gene>
<accession>K1QHS2</accession>
<proteinExistence type="predicted"/>
<dbReference type="HOGENOM" id="CLU_534487_0_0_1"/>
<feature type="region of interest" description="Disordered" evidence="1">
    <location>
        <begin position="333"/>
        <end position="403"/>
    </location>
</feature>
<sequence>MRNFLWVMTVFSVLTMPRAYKNEDIILFVKQGQDGISMDEFLSDTNSNQTLNISNIVQNKLNYKSQLMDRIYTDQLESLTLQLLNVFGDVLFWITYLHPTVNPGFKIQSQLLSSSHRIDQSSCEIQRSSYYWQYAKDRTGIWYAIYEGFHLANIPNYPKFIFSGSKTKGNDLLNGTCHCGQVQRYTLADIASCPVCEELSSLRCPTERNIFAAYRLNGSGVINAAPLYMTTGVYVHTPQIYYGQQQLYYSPWEDCSSYQKLESLIPVSLLQYFNDMSVVVPVFCLKLTHQRSLPFGLTLTIPVPTGGNFLVAQSMVVSGKWTKQNSTTTAQISGTSIDQNSNVAPSTTHFSSPQYERTGNTIQTYNSDKVPPHPTSKQMPSQKRTSSHTDIVSPKPSGEFSKLPSLSNKCKSCTCVNITNHLTLNNVNISLKEIKSKLLLPQKNLSSYIRQKRSADDDRRSAADMGYVGLAIIIACVSWVVSSDVVHMLYIIKCVMARQLCQASKKEQRK</sequence>
<dbReference type="AlphaFoldDB" id="K1QHS2"/>
<protein>
    <submittedName>
        <fullName evidence="4">Uncharacterized protein</fullName>
    </submittedName>
</protein>
<keyword evidence="3" id="KW-0732">Signal</keyword>
<evidence type="ECO:0000256" key="3">
    <source>
        <dbReference type="SAM" id="SignalP"/>
    </source>
</evidence>
<reference evidence="4" key="1">
    <citation type="journal article" date="2012" name="Nature">
        <title>The oyster genome reveals stress adaptation and complexity of shell formation.</title>
        <authorList>
            <person name="Zhang G."/>
            <person name="Fang X."/>
            <person name="Guo X."/>
            <person name="Li L."/>
            <person name="Luo R."/>
            <person name="Xu F."/>
            <person name="Yang P."/>
            <person name="Zhang L."/>
            <person name="Wang X."/>
            <person name="Qi H."/>
            <person name="Xiong Z."/>
            <person name="Que H."/>
            <person name="Xie Y."/>
            <person name="Holland P.W."/>
            <person name="Paps J."/>
            <person name="Zhu Y."/>
            <person name="Wu F."/>
            <person name="Chen Y."/>
            <person name="Wang J."/>
            <person name="Peng C."/>
            <person name="Meng J."/>
            <person name="Yang L."/>
            <person name="Liu J."/>
            <person name="Wen B."/>
            <person name="Zhang N."/>
            <person name="Huang Z."/>
            <person name="Zhu Q."/>
            <person name="Feng Y."/>
            <person name="Mount A."/>
            <person name="Hedgecock D."/>
            <person name="Xu Z."/>
            <person name="Liu Y."/>
            <person name="Domazet-Loso T."/>
            <person name="Du Y."/>
            <person name="Sun X."/>
            <person name="Zhang S."/>
            <person name="Liu B."/>
            <person name="Cheng P."/>
            <person name="Jiang X."/>
            <person name="Li J."/>
            <person name="Fan D."/>
            <person name="Wang W."/>
            <person name="Fu W."/>
            <person name="Wang T."/>
            <person name="Wang B."/>
            <person name="Zhang J."/>
            <person name="Peng Z."/>
            <person name="Li Y."/>
            <person name="Li N."/>
            <person name="Wang J."/>
            <person name="Chen M."/>
            <person name="He Y."/>
            <person name="Tan F."/>
            <person name="Song X."/>
            <person name="Zheng Q."/>
            <person name="Huang R."/>
            <person name="Yang H."/>
            <person name="Du X."/>
            <person name="Chen L."/>
            <person name="Yang M."/>
            <person name="Gaffney P.M."/>
            <person name="Wang S."/>
            <person name="Luo L."/>
            <person name="She Z."/>
            <person name="Ming Y."/>
            <person name="Huang W."/>
            <person name="Zhang S."/>
            <person name="Huang B."/>
            <person name="Zhang Y."/>
            <person name="Qu T."/>
            <person name="Ni P."/>
            <person name="Miao G."/>
            <person name="Wang J."/>
            <person name="Wang Q."/>
            <person name="Steinberg C.E."/>
            <person name="Wang H."/>
            <person name="Li N."/>
            <person name="Qian L."/>
            <person name="Zhang G."/>
            <person name="Li Y."/>
            <person name="Yang H."/>
            <person name="Liu X."/>
            <person name="Wang J."/>
            <person name="Yin Y."/>
            <person name="Wang J."/>
        </authorList>
    </citation>
    <scope>NUCLEOTIDE SEQUENCE [LARGE SCALE GENOMIC DNA]</scope>
    <source>
        <strain evidence="4">05x7-T-G4-1.051#20</strain>
    </source>
</reference>
<evidence type="ECO:0000256" key="1">
    <source>
        <dbReference type="SAM" id="MobiDB-lite"/>
    </source>
</evidence>
<keyword evidence="2" id="KW-0812">Transmembrane</keyword>
<keyword evidence="2" id="KW-0472">Membrane</keyword>
<evidence type="ECO:0000256" key="2">
    <source>
        <dbReference type="SAM" id="Phobius"/>
    </source>
</evidence>
<dbReference type="EMBL" id="JH818449">
    <property type="protein sequence ID" value="EKC30704.1"/>
    <property type="molecule type" value="Genomic_DNA"/>
</dbReference>
<keyword evidence="2" id="KW-1133">Transmembrane helix</keyword>
<feature type="compositionally biased region" description="Polar residues" evidence="1">
    <location>
        <begin position="333"/>
        <end position="367"/>
    </location>
</feature>
<evidence type="ECO:0000313" key="4">
    <source>
        <dbReference type="EMBL" id="EKC30704.1"/>
    </source>
</evidence>
<feature type="chain" id="PRO_5043769413" evidence="3">
    <location>
        <begin position="20"/>
        <end position="510"/>
    </location>
</feature>
<dbReference type="InParanoid" id="K1QHS2"/>
<feature type="signal peptide" evidence="3">
    <location>
        <begin position="1"/>
        <end position="19"/>
    </location>
</feature>
<name>K1QHS2_MAGGI</name>